<dbReference type="Proteomes" id="UP000237673">
    <property type="component" value="Chromosome"/>
</dbReference>
<accession>A0ABM6S328</accession>
<organism evidence="1 2">
    <name type="scientific">Mixta calida</name>
    <dbReference type="NCBI Taxonomy" id="665913"/>
    <lineage>
        <taxon>Bacteria</taxon>
        <taxon>Pseudomonadati</taxon>
        <taxon>Pseudomonadota</taxon>
        <taxon>Gammaproteobacteria</taxon>
        <taxon>Enterobacterales</taxon>
        <taxon>Erwiniaceae</taxon>
        <taxon>Mixta</taxon>
    </lineage>
</organism>
<evidence type="ECO:0000313" key="2">
    <source>
        <dbReference type="Proteomes" id="UP000237673"/>
    </source>
</evidence>
<evidence type="ECO:0000313" key="1">
    <source>
        <dbReference type="EMBL" id="AUY25502.1"/>
    </source>
</evidence>
<sequence length="82" mass="8894">MATESVTLNDDEYVQITDGTQGVYIQVKTLGGGMLWADSPTKPVRGAPCNEQDKELVAGSGLTIWARSRSGEMKISVTRFTE</sequence>
<protein>
    <submittedName>
        <fullName evidence="1">Uncharacterized protein</fullName>
    </submittedName>
</protein>
<gene>
    <name evidence="1" type="ORF">C2E16_11685</name>
</gene>
<keyword evidence="2" id="KW-1185">Reference proteome</keyword>
<reference evidence="1 2" key="1">
    <citation type="submission" date="2018-01" db="EMBL/GenBank/DDBJ databases">
        <title>Complete and assembled Genome of Pantoea calida DSM22759T.</title>
        <authorList>
            <person name="Stevens M.J.A."/>
            <person name="Zurfluh K."/>
            <person name="Stephan R."/>
        </authorList>
    </citation>
    <scope>NUCLEOTIDE SEQUENCE [LARGE SCALE GENOMIC DNA]</scope>
    <source>
        <strain evidence="1 2">DSM 22759</strain>
    </source>
</reference>
<dbReference type="RefSeq" id="WP_084970686.1">
    <property type="nucleotide sequence ID" value="NZ_CP026378.1"/>
</dbReference>
<proteinExistence type="predicted"/>
<name>A0ABM6S328_9GAMM</name>
<dbReference type="EMBL" id="CP026378">
    <property type="protein sequence ID" value="AUY25502.1"/>
    <property type="molecule type" value="Genomic_DNA"/>
</dbReference>